<dbReference type="Proteomes" id="UP000095546">
    <property type="component" value="Unassembled WGS sequence"/>
</dbReference>
<keyword evidence="6 7" id="KW-0472">Membrane</keyword>
<evidence type="ECO:0000256" key="2">
    <source>
        <dbReference type="ARBA" id="ARBA00004936"/>
    </source>
</evidence>
<keyword evidence="3" id="KW-1003">Cell membrane</keyword>
<proteinExistence type="predicted"/>
<reference evidence="9 10" key="1">
    <citation type="submission" date="2015-09" db="EMBL/GenBank/DDBJ databases">
        <authorList>
            <consortium name="Pathogen Informatics"/>
        </authorList>
    </citation>
    <scope>NUCLEOTIDE SEQUENCE [LARGE SCALE GENOMIC DNA]</scope>
    <source>
        <strain evidence="9 10">2789STDY5608828</strain>
    </source>
</reference>
<dbReference type="AlphaFoldDB" id="A0A173ZQL0"/>
<dbReference type="InterPro" id="IPR017850">
    <property type="entry name" value="Alkaline_phosphatase_core_sf"/>
</dbReference>
<dbReference type="STRING" id="187979.ERS852385_01347"/>
<evidence type="ECO:0000256" key="3">
    <source>
        <dbReference type="ARBA" id="ARBA00022475"/>
    </source>
</evidence>
<comment type="subcellular location">
    <subcellularLocation>
        <location evidence="1">Cell membrane</location>
        <topology evidence="1">Multi-pass membrane protein</topology>
    </subcellularLocation>
</comment>
<gene>
    <name evidence="9" type="ORF">ERS852385_01347</name>
</gene>
<evidence type="ECO:0000256" key="4">
    <source>
        <dbReference type="ARBA" id="ARBA00022692"/>
    </source>
</evidence>
<dbReference type="CDD" id="cd16015">
    <property type="entry name" value="LTA_synthase"/>
    <property type="match status" value="1"/>
</dbReference>
<accession>A0A173ZQL0</accession>
<dbReference type="OrthoDB" id="9777768at2"/>
<evidence type="ECO:0000256" key="6">
    <source>
        <dbReference type="ARBA" id="ARBA00023136"/>
    </source>
</evidence>
<keyword evidence="10" id="KW-1185">Reference proteome</keyword>
<dbReference type="RefSeq" id="WP_055161723.1">
    <property type="nucleotide sequence ID" value="NZ_CABIWZ010000008.1"/>
</dbReference>
<dbReference type="SUPFAM" id="SSF53649">
    <property type="entry name" value="Alkaline phosphatase-like"/>
    <property type="match status" value="1"/>
</dbReference>
<dbReference type="GO" id="GO:0016740">
    <property type="term" value="F:transferase activity"/>
    <property type="evidence" value="ECO:0007669"/>
    <property type="project" value="UniProtKB-KW"/>
</dbReference>
<feature type="transmembrane region" description="Helical" evidence="7">
    <location>
        <begin position="15"/>
        <end position="34"/>
    </location>
</feature>
<dbReference type="InterPro" id="IPR050448">
    <property type="entry name" value="OpgB/LTA_synthase_biosynth"/>
</dbReference>
<keyword evidence="4 7" id="KW-0812">Transmembrane</keyword>
<keyword evidence="5 7" id="KW-1133">Transmembrane helix</keyword>
<name>A0A173ZQL0_9FIRM</name>
<feature type="domain" description="Sulfatase N-terminal" evidence="8">
    <location>
        <begin position="328"/>
        <end position="586"/>
    </location>
</feature>
<dbReference type="EMBL" id="CYYU01000008">
    <property type="protein sequence ID" value="CUN78103.1"/>
    <property type="molecule type" value="Genomic_DNA"/>
</dbReference>
<evidence type="ECO:0000259" key="8">
    <source>
        <dbReference type="Pfam" id="PF00884"/>
    </source>
</evidence>
<organism evidence="9 10">
    <name type="scientific">Mitsuokella jalaludinii</name>
    <dbReference type="NCBI Taxonomy" id="187979"/>
    <lineage>
        <taxon>Bacteria</taxon>
        <taxon>Bacillati</taxon>
        <taxon>Bacillota</taxon>
        <taxon>Negativicutes</taxon>
        <taxon>Selenomonadales</taxon>
        <taxon>Selenomonadaceae</taxon>
        <taxon>Mitsuokella</taxon>
    </lineage>
</organism>
<evidence type="ECO:0000256" key="1">
    <source>
        <dbReference type="ARBA" id="ARBA00004651"/>
    </source>
</evidence>
<dbReference type="Gene3D" id="3.40.720.10">
    <property type="entry name" value="Alkaline Phosphatase, subunit A"/>
    <property type="match status" value="1"/>
</dbReference>
<dbReference type="Pfam" id="PF00884">
    <property type="entry name" value="Sulfatase"/>
    <property type="match status" value="1"/>
</dbReference>
<feature type="transmembrane region" description="Helical" evidence="7">
    <location>
        <begin position="146"/>
        <end position="168"/>
    </location>
</feature>
<evidence type="ECO:0000313" key="9">
    <source>
        <dbReference type="EMBL" id="CUN78103.1"/>
    </source>
</evidence>
<feature type="transmembrane region" description="Helical" evidence="7">
    <location>
        <begin position="95"/>
        <end position="116"/>
    </location>
</feature>
<evidence type="ECO:0000256" key="7">
    <source>
        <dbReference type="SAM" id="Phobius"/>
    </source>
</evidence>
<comment type="pathway">
    <text evidence="2">Cell wall biogenesis; lipoteichoic acid biosynthesis.</text>
</comment>
<dbReference type="GO" id="GO:0005886">
    <property type="term" value="C:plasma membrane"/>
    <property type="evidence" value="ECO:0007669"/>
    <property type="project" value="UniProtKB-SubCell"/>
</dbReference>
<evidence type="ECO:0000256" key="5">
    <source>
        <dbReference type="ARBA" id="ARBA00022989"/>
    </source>
</evidence>
<dbReference type="InterPro" id="IPR000917">
    <property type="entry name" value="Sulfatase_N"/>
</dbReference>
<sequence length="670" mass="77286">MFSLYFAGVQQDFKIAILPPILCALFRLAFILIYRDKKTPSGEWRKWLTCFRYGFWWGMDFNAYVFLYSMVLVSIPGAFFASYYAIGDTVRQAGLLIYAVVLYTAFIGRLIFYYHFHDIYNHLLLLGRHADKKNFADIFFNQNHGIWVLLSYIPYVGGCYVVSSWLLALPSVPYPAFGTVGGQYAFNTIFFLTAVAVFYWFRYGGTFRHRRKPEWDEVPAVVKDDVFMGKAVIDDLIILEKLWHQKLHPSLQHSDEEARKIMAPVLPEKKGEAVLPFEAFEHRAAGARIQKPSHIFLLFLESHAQSAFDPLYEKLHLMEASKAFRRDPHTISIENFLPGGMVSQPSIVSLLSGIFDADMELNENQAFWKGALPTSLPKQLKQLGYRTSFWYGGPLTWSSLDHFIPSVGFDQSFGGPDICGKDAPHTWLGVYDHIFLAEVAKRIEGGRDEQPSFHFIYTTSHHGPYLLPFKELGFDIDKVMPEMPEALRRDKKNWRRMASAWYADQSAMRFVREMKKRYPDSLFIVTGDHAAGVLPLDFDIVPRHEPNLRERFLTSFAMSHPDLTQDMFKDCQIGSHMNILPTLIELIAPKDFHYYAIQPSLFETTDHVVTPYCWMTKDVIGSYSERIEQALHVSAEALPVQRDCERFRGEQAAWCELTGWTIRHIEQLRS</sequence>
<protein>
    <submittedName>
        <fullName evidence="9">Phosphoglycerol transferase and related proteins, alkaline phosphatase superfamily</fullName>
    </submittedName>
</protein>
<feature type="transmembrane region" description="Helical" evidence="7">
    <location>
        <begin position="55"/>
        <end position="83"/>
    </location>
</feature>
<dbReference type="PANTHER" id="PTHR47371:SF3">
    <property type="entry name" value="PHOSPHOGLYCEROL TRANSFERASE I"/>
    <property type="match status" value="1"/>
</dbReference>
<keyword evidence="9" id="KW-0808">Transferase</keyword>
<feature type="transmembrane region" description="Helical" evidence="7">
    <location>
        <begin position="180"/>
        <end position="201"/>
    </location>
</feature>
<dbReference type="PANTHER" id="PTHR47371">
    <property type="entry name" value="LIPOTEICHOIC ACID SYNTHASE"/>
    <property type="match status" value="1"/>
</dbReference>
<evidence type="ECO:0000313" key="10">
    <source>
        <dbReference type="Proteomes" id="UP000095546"/>
    </source>
</evidence>